<evidence type="ECO:0000256" key="1">
    <source>
        <dbReference type="SAM" id="Phobius"/>
    </source>
</evidence>
<protein>
    <submittedName>
        <fullName evidence="2">YccF domain-containing protein</fullName>
    </submittedName>
</protein>
<dbReference type="EMBL" id="JAHQXE010000003">
    <property type="protein sequence ID" value="MBV0902335.1"/>
    <property type="molecule type" value="Genomic_DNA"/>
</dbReference>
<gene>
    <name evidence="2" type="ORF">KTS37_11095</name>
</gene>
<name>A0AA41KCE8_9EURY</name>
<keyword evidence="3" id="KW-1185">Reference proteome</keyword>
<dbReference type="Proteomes" id="UP001166304">
    <property type="component" value="Unassembled WGS sequence"/>
</dbReference>
<keyword evidence="1" id="KW-0472">Membrane</keyword>
<keyword evidence="1" id="KW-0812">Transmembrane</keyword>
<keyword evidence="1" id="KW-1133">Transmembrane helix</keyword>
<comment type="caution">
    <text evidence="2">The sequence shown here is derived from an EMBL/GenBank/DDBJ whole genome shotgun (WGS) entry which is preliminary data.</text>
</comment>
<accession>A0AA41KCE8</accession>
<evidence type="ECO:0000313" key="3">
    <source>
        <dbReference type="Proteomes" id="UP001166304"/>
    </source>
</evidence>
<dbReference type="AlphaFoldDB" id="A0AA41KCE8"/>
<dbReference type="RefSeq" id="WP_162413496.1">
    <property type="nucleotide sequence ID" value="NZ_JAHQXE010000003.1"/>
</dbReference>
<evidence type="ECO:0000313" key="2">
    <source>
        <dbReference type="EMBL" id="MBV0902335.1"/>
    </source>
</evidence>
<feature type="transmembrane region" description="Helical" evidence="1">
    <location>
        <begin position="93"/>
        <end position="112"/>
    </location>
</feature>
<proteinExistence type="predicted"/>
<reference evidence="2" key="1">
    <citation type="submission" date="2021-06" db="EMBL/GenBank/DDBJ databases">
        <title>New haloarchaea isolates fom saline soil.</title>
        <authorList>
            <person name="Duran-Viseras A."/>
            <person name="Sanchez-Porro C.S."/>
            <person name="Ventosa A."/>
        </authorList>
    </citation>
    <scope>NUCLEOTIDE SEQUENCE</scope>
    <source>
        <strain evidence="2">JCM 18369</strain>
    </source>
</reference>
<organism evidence="2 3">
    <name type="scientific">Haloarcula salina</name>
    <dbReference type="NCBI Taxonomy" id="1429914"/>
    <lineage>
        <taxon>Archaea</taxon>
        <taxon>Methanobacteriati</taxon>
        <taxon>Methanobacteriota</taxon>
        <taxon>Stenosarchaea group</taxon>
        <taxon>Halobacteria</taxon>
        <taxon>Halobacteriales</taxon>
        <taxon>Haloarculaceae</taxon>
        <taxon>Haloarcula</taxon>
    </lineage>
</organism>
<sequence length="124" mass="14030">MSDQRSLFVRAAWFLLVGWWATGLWLSVAWLLNVTIVGIPLGIKMINRVPFVLSLKRRDAIVESSDGGTQHSLLVRAAWFLLVGWWASGVWTGVAYALSVTVVGLPLAIWMYNRLPWVVSLYHY</sequence>